<accession>A0AAQ3TIJ9</accession>
<proteinExistence type="predicted"/>
<evidence type="ECO:0000313" key="2">
    <source>
        <dbReference type="EMBL" id="WVZ72519.1"/>
    </source>
</evidence>
<feature type="compositionally biased region" description="Basic residues" evidence="1">
    <location>
        <begin position="12"/>
        <end position="31"/>
    </location>
</feature>
<reference evidence="2 3" key="1">
    <citation type="submission" date="2024-02" db="EMBL/GenBank/DDBJ databases">
        <title>High-quality chromosome-scale genome assembly of Pensacola bahiagrass (Paspalum notatum Flugge var. saurae).</title>
        <authorList>
            <person name="Vega J.M."/>
            <person name="Podio M."/>
            <person name="Orjuela J."/>
            <person name="Siena L.A."/>
            <person name="Pessino S.C."/>
            <person name="Combes M.C."/>
            <person name="Mariac C."/>
            <person name="Albertini E."/>
            <person name="Pupilli F."/>
            <person name="Ortiz J.P.A."/>
            <person name="Leblanc O."/>
        </authorList>
    </citation>
    <scope>NUCLEOTIDE SEQUENCE [LARGE SCALE GENOMIC DNA]</scope>
    <source>
        <strain evidence="2">R1</strain>
        <tissue evidence="2">Leaf</tissue>
    </source>
</reference>
<organism evidence="2 3">
    <name type="scientific">Paspalum notatum var. saurae</name>
    <dbReference type="NCBI Taxonomy" id="547442"/>
    <lineage>
        <taxon>Eukaryota</taxon>
        <taxon>Viridiplantae</taxon>
        <taxon>Streptophyta</taxon>
        <taxon>Embryophyta</taxon>
        <taxon>Tracheophyta</taxon>
        <taxon>Spermatophyta</taxon>
        <taxon>Magnoliopsida</taxon>
        <taxon>Liliopsida</taxon>
        <taxon>Poales</taxon>
        <taxon>Poaceae</taxon>
        <taxon>PACMAD clade</taxon>
        <taxon>Panicoideae</taxon>
        <taxon>Andropogonodae</taxon>
        <taxon>Paspaleae</taxon>
        <taxon>Paspalinae</taxon>
        <taxon>Paspalum</taxon>
    </lineage>
</organism>
<sequence>MDQLPRADKRLAGRRRPKYPRPRPPPGRRRASAWQQNRKHDIRSFARELESTVHGPHRTASPRGKCWKLAHKDYCT</sequence>
<feature type="compositionally biased region" description="Basic and acidic residues" evidence="1">
    <location>
        <begin position="1"/>
        <end position="11"/>
    </location>
</feature>
<evidence type="ECO:0000256" key="1">
    <source>
        <dbReference type="SAM" id="MobiDB-lite"/>
    </source>
</evidence>
<dbReference type="EMBL" id="CP144748">
    <property type="protein sequence ID" value="WVZ72519.1"/>
    <property type="molecule type" value="Genomic_DNA"/>
</dbReference>
<evidence type="ECO:0000313" key="3">
    <source>
        <dbReference type="Proteomes" id="UP001341281"/>
    </source>
</evidence>
<dbReference type="AlphaFoldDB" id="A0AAQ3TIJ9"/>
<keyword evidence="3" id="KW-1185">Reference proteome</keyword>
<feature type="region of interest" description="Disordered" evidence="1">
    <location>
        <begin position="1"/>
        <end position="39"/>
    </location>
</feature>
<name>A0AAQ3TIJ9_PASNO</name>
<gene>
    <name evidence="2" type="ORF">U9M48_020961</name>
</gene>
<protein>
    <submittedName>
        <fullName evidence="2">Uncharacterized protein</fullName>
    </submittedName>
</protein>
<dbReference type="Proteomes" id="UP001341281">
    <property type="component" value="Chromosome 04"/>
</dbReference>